<feature type="region of interest" description="Disordered" evidence="1">
    <location>
        <begin position="21"/>
        <end position="78"/>
    </location>
</feature>
<feature type="compositionally biased region" description="Acidic residues" evidence="1">
    <location>
        <begin position="44"/>
        <end position="57"/>
    </location>
</feature>
<keyword evidence="4" id="KW-1185">Reference proteome</keyword>
<evidence type="ECO:0000256" key="2">
    <source>
        <dbReference type="SAM" id="SignalP"/>
    </source>
</evidence>
<proteinExistence type="predicted"/>
<name>A0A7M2XJL2_9NOCA</name>
<dbReference type="AlphaFoldDB" id="A0A7M2XJL2"/>
<accession>A0A7M2XJL2</accession>
<evidence type="ECO:0000256" key="1">
    <source>
        <dbReference type="SAM" id="MobiDB-lite"/>
    </source>
</evidence>
<feature type="chain" id="PRO_5038668513" description="DUF732 domain-containing protein" evidence="2">
    <location>
        <begin position="21"/>
        <end position="152"/>
    </location>
</feature>
<evidence type="ECO:0000313" key="4">
    <source>
        <dbReference type="Proteomes" id="UP000593818"/>
    </source>
</evidence>
<keyword evidence="2" id="KW-0732">Signal</keyword>
<feature type="compositionally biased region" description="Low complexity" evidence="1">
    <location>
        <begin position="21"/>
        <end position="43"/>
    </location>
</feature>
<dbReference type="EMBL" id="CP063450">
    <property type="protein sequence ID" value="QOV97583.1"/>
    <property type="molecule type" value="Genomic_DNA"/>
</dbReference>
<evidence type="ECO:0000313" key="3">
    <source>
        <dbReference type="EMBL" id="QOV97583.1"/>
    </source>
</evidence>
<organism evidence="3 4">
    <name type="scientific">Rhodococcus pyridinivorans</name>
    <dbReference type="NCBI Taxonomy" id="103816"/>
    <lineage>
        <taxon>Bacteria</taxon>
        <taxon>Bacillati</taxon>
        <taxon>Actinomycetota</taxon>
        <taxon>Actinomycetes</taxon>
        <taxon>Mycobacteriales</taxon>
        <taxon>Nocardiaceae</taxon>
        <taxon>Rhodococcus</taxon>
    </lineage>
</organism>
<protein>
    <recommendedName>
        <fullName evidence="5">DUF732 domain-containing protein</fullName>
    </recommendedName>
</protein>
<evidence type="ECO:0008006" key="5">
    <source>
        <dbReference type="Google" id="ProtNLM"/>
    </source>
</evidence>
<dbReference type="Proteomes" id="UP000593818">
    <property type="component" value="Chromosome"/>
</dbReference>
<sequence length="152" mass="15792">MRMRSTLLVVPALLVLAACGTDSSEDTTPTTAAPADSAATTEADTGEAQDDFGEMMEEGARSQVQQRPDDAAQLASNMEDVVGGSLAGSEFTPELAQQFANVTCLSIDVEPGPGAVDSVKSTTASDFALDEDQASELVDLAVEYRCPELASK</sequence>
<gene>
    <name evidence="3" type="ORF">INP59_16800</name>
</gene>
<feature type="signal peptide" evidence="2">
    <location>
        <begin position="1"/>
        <end position="20"/>
    </location>
</feature>
<dbReference type="PROSITE" id="PS51257">
    <property type="entry name" value="PROKAR_LIPOPROTEIN"/>
    <property type="match status" value="1"/>
</dbReference>
<dbReference type="RefSeq" id="WP_157126979.1">
    <property type="nucleotide sequence ID" value="NZ_CP063450.1"/>
</dbReference>
<reference evidence="3 4" key="1">
    <citation type="submission" date="2020-10" db="EMBL/GenBank/DDBJ databases">
        <title>Whole genome sequence of oil-degrading bacteria Rhodococcus pyridinivorans strain 5Ap.</title>
        <authorList>
            <person name="Akhremchuk A.E."/>
            <person name="Valentovich L.N."/>
            <person name="Charniauskaya M.I."/>
            <person name="Bukliarevich H.A."/>
            <person name="Titok M.A."/>
        </authorList>
    </citation>
    <scope>NUCLEOTIDE SEQUENCE [LARGE SCALE GENOMIC DNA]</scope>
    <source>
        <strain evidence="3 4">5Ap</strain>
    </source>
</reference>